<name>A0A368LL59_9VIBR</name>
<protein>
    <recommendedName>
        <fullName evidence="5 9">Uracil-DNA glycosylase</fullName>
        <shortName evidence="9">UDG</shortName>
        <ecNumber evidence="4 9">3.2.2.27</ecNumber>
    </recommendedName>
</protein>
<evidence type="ECO:0000259" key="12">
    <source>
        <dbReference type="SMART" id="SM00986"/>
    </source>
</evidence>
<comment type="caution">
    <text evidence="13">The sequence shown here is derived from an EMBL/GenBank/DDBJ whole genome shotgun (WGS) entry which is preliminary data.</text>
</comment>
<evidence type="ECO:0000256" key="3">
    <source>
        <dbReference type="ARBA" id="ARBA00008184"/>
    </source>
</evidence>
<dbReference type="SMART" id="SM00986">
    <property type="entry name" value="UDG"/>
    <property type="match status" value="1"/>
</dbReference>
<dbReference type="PANTHER" id="PTHR11264">
    <property type="entry name" value="URACIL-DNA GLYCOSYLASE"/>
    <property type="match status" value="1"/>
</dbReference>
<dbReference type="NCBIfam" id="NF003588">
    <property type="entry name" value="PRK05254.1-1"/>
    <property type="match status" value="1"/>
</dbReference>
<evidence type="ECO:0000256" key="9">
    <source>
        <dbReference type="HAMAP-Rule" id="MF_00148"/>
    </source>
</evidence>
<evidence type="ECO:0000256" key="11">
    <source>
        <dbReference type="RuleBase" id="RU003780"/>
    </source>
</evidence>
<dbReference type="NCBIfam" id="NF003592">
    <property type="entry name" value="PRK05254.1-5"/>
    <property type="match status" value="1"/>
</dbReference>
<dbReference type="SUPFAM" id="SSF52141">
    <property type="entry name" value="Uracil-DNA glycosylase-like"/>
    <property type="match status" value="1"/>
</dbReference>
<comment type="subcellular location">
    <subcellularLocation>
        <location evidence="9">Cytoplasm</location>
    </subcellularLocation>
</comment>
<comment type="similarity">
    <text evidence="3 9 11">Belongs to the uracil-DNA glycosylase (UDG) superfamily. UNG family.</text>
</comment>
<dbReference type="PROSITE" id="PS00130">
    <property type="entry name" value="U_DNA_GLYCOSYLASE"/>
    <property type="match status" value="1"/>
</dbReference>
<dbReference type="SMART" id="SM00987">
    <property type="entry name" value="UreE_C"/>
    <property type="match status" value="1"/>
</dbReference>
<dbReference type="InterPro" id="IPR036895">
    <property type="entry name" value="Uracil-DNA_glycosylase-like_sf"/>
</dbReference>
<evidence type="ECO:0000313" key="13">
    <source>
        <dbReference type="EMBL" id="RCS72568.1"/>
    </source>
</evidence>
<organism evidence="13 14">
    <name type="scientific">Vibrio casei</name>
    <dbReference type="NCBI Taxonomy" id="673372"/>
    <lineage>
        <taxon>Bacteria</taxon>
        <taxon>Pseudomonadati</taxon>
        <taxon>Pseudomonadota</taxon>
        <taxon>Gammaproteobacteria</taxon>
        <taxon>Vibrionales</taxon>
        <taxon>Vibrionaceae</taxon>
        <taxon>Vibrio</taxon>
    </lineage>
</organism>
<dbReference type="NCBIfam" id="NF003589">
    <property type="entry name" value="PRK05254.1-2"/>
    <property type="match status" value="1"/>
</dbReference>
<dbReference type="GO" id="GO:0097510">
    <property type="term" value="P:base-excision repair, AP site formation via deaminated base removal"/>
    <property type="evidence" value="ECO:0007669"/>
    <property type="project" value="TreeGrafter"/>
</dbReference>
<evidence type="ECO:0000256" key="7">
    <source>
        <dbReference type="ARBA" id="ARBA00022801"/>
    </source>
</evidence>
<dbReference type="NCBIfam" id="TIGR00628">
    <property type="entry name" value="ung"/>
    <property type="match status" value="1"/>
</dbReference>
<dbReference type="GeneID" id="303187760"/>
<evidence type="ECO:0000256" key="5">
    <source>
        <dbReference type="ARBA" id="ARBA00018429"/>
    </source>
</evidence>
<dbReference type="InterPro" id="IPR005122">
    <property type="entry name" value="Uracil-DNA_glycosylase-like"/>
</dbReference>
<dbReference type="RefSeq" id="WP_086961807.1">
    <property type="nucleotide sequence ID" value="NZ_AP018680.1"/>
</dbReference>
<dbReference type="FunFam" id="3.40.470.10:FF:000001">
    <property type="entry name" value="Uracil-DNA glycosylase"/>
    <property type="match status" value="1"/>
</dbReference>
<dbReference type="Proteomes" id="UP000252479">
    <property type="component" value="Unassembled WGS sequence"/>
</dbReference>
<dbReference type="PANTHER" id="PTHR11264:SF0">
    <property type="entry name" value="URACIL-DNA GLYCOSYLASE"/>
    <property type="match status" value="1"/>
</dbReference>
<dbReference type="InterPro" id="IPR018085">
    <property type="entry name" value="Ura-DNA_Glyclase_AS"/>
</dbReference>
<comment type="function">
    <text evidence="2 9 11">Excises uracil residues from the DNA which can arise as a result of misincorporation of dUMP residues by DNA polymerase or due to deamination of cytosine.</text>
</comment>
<keyword evidence="9" id="KW-0963">Cytoplasm</keyword>
<feature type="domain" description="Uracil-DNA glycosylase-like" evidence="12">
    <location>
        <begin position="48"/>
        <end position="209"/>
    </location>
</feature>
<dbReference type="GO" id="GO:0005737">
    <property type="term" value="C:cytoplasm"/>
    <property type="evidence" value="ECO:0007669"/>
    <property type="project" value="UniProtKB-SubCell"/>
</dbReference>
<evidence type="ECO:0000256" key="2">
    <source>
        <dbReference type="ARBA" id="ARBA00002631"/>
    </source>
</evidence>
<keyword evidence="6 9" id="KW-0227">DNA damage</keyword>
<keyword evidence="7 9" id="KW-0378">Hydrolase</keyword>
<dbReference type="Pfam" id="PF03167">
    <property type="entry name" value="UDG"/>
    <property type="match status" value="1"/>
</dbReference>
<evidence type="ECO:0000256" key="8">
    <source>
        <dbReference type="ARBA" id="ARBA00023204"/>
    </source>
</evidence>
<feature type="active site" description="Proton acceptor" evidence="9 10">
    <location>
        <position position="63"/>
    </location>
</feature>
<evidence type="ECO:0000256" key="4">
    <source>
        <dbReference type="ARBA" id="ARBA00012030"/>
    </source>
</evidence>
<gene>
    <name evidence="9" type="primary">ung</name>
    <name evidence="13" type="ORF">CIK83_02465</name>
</gene>
<dbReference type="EMBL" id="QPGL01000001">
    <property type="protein sequence ID" value="RCS72568.1"/>
    <property type="molecule type" value="Genomic_DNA"/>
</dbReference>
<dbReference type="EC" id="3.2.2.27" evidence="4 9"/>
<evidence type="ECO:0000256" key="1">
    <source>
        <dbReference type="ARBA" id="ARBA00001400"/>
    </source>
</evidence>
<evidence type="ECO:0000313" key="14">
    <source>
        <dbReference type="Proteomes" id="UP000252479"/>
    </source>
</evidence>
<sequence length="232" mass="26389">MSKLSWSNIIEQQKKQNYFKELLLFVEAERAQGKTIYPLQENVFSAFEYTSFPEVKVVILGQDPYHGPNQAHGLAFSVLPNVKIPPSLMNMYKELAHDIDGFEIPQHGYLASWAQQGVLLLNTVLTVEQGKAHSHAKAGWERFTDHIISTINEQHDGVIFLLWGAHAQKKGQSINKDKHHVLTAPHPSPLSAHRGFFGCRHFSQVNQILRSENKSIIQWQSSSKDETLSLRR</sequence>
<proteinExistence type="inferred from homology"/>
<dbReference type="HAMAP" id="MF_00148">
    <property type="entry name" value="UDG"/>
    <property type="match status" value="1"/>
</dbReference>
<evidence type="ECO:0000256" key="10">
    <source>
        <dbReference type="PROSITE-ProRule" id="PRU10072"/>
    </source>
</evidence>
<dbReference type="CDD" id="cd10027">
    <property type="entry name" value="UDG-F1-like"/>
    <property type="match status" value="1"/>
</dbReference>
<reference evidence="13 14" key="1">
    <citation type="journal article" date="2017" name="Elife">
        <title>Extensive horizontal gene transfer in cheese-associated bacteria.</title>
        <authorList>
            <person name="Bonham K.S."/>
            <person name="Wolfe B.E."/>
            <person name="Dutton R.J."/>
        </authorList>
    </citation>
    <scope>NUCLEOTIDE SEQUENCE [LARGE SCALE GENOMIC DNA]</scope>
    <source>
        <strain evidence="13 14">JB196</strain>
    </source>
</reference>
<keyword evidence="8 9" id="KW-0234">DNA repair</keyword>
<dbReference type="Gene3D" id="3.40.470.10">
    <property type="entry name" value="Uracil-DNA glycosylase-like domain"/>
    <property type="match status" value="1"/>
</dbReference>
<dbReference type="AlphaFoldDB" id="A0A368LL59"/>
<keyword evidence="13" id="KW-0326">Glycosidase</keyword>
<dbReference type="InterPro" id="IPR002043">
    <property type="entry name" value="UDG_fam1"/>
</dbReference>
<keyword evidence="14" id="KW-1185">Reference proteome</keyword>
<dbReference type="GO" id="GO:0004844">
    <property type="term" value="F:uracil DNA N-glycosylase activity"/>
    <property type="evidence" value="ECO:0007669"/>
    <property type="project" value="UniProtKB-UniRule"/>
</dbReference>
<dbReference type="NCBIfam" id="NF003591">
    <property type="entry name" value="PRK05254.1-4"/>
    <property type="match status" value="1"/>
</dbReference>
<dbReference type="OrthoDB" id="9804372at2"/>
<evidence type="ECO:0000256" key="6">
    <source>
        <dbReference type="ARBA" id="ARBA00022763"/>
    </source>
</evidence>
<comment type="catalytic activity">
    <reaction evidence="1 9 11">
        <text>Hydrolyzes single-stranded DNA or mismatched double-stranded DNA and polynucleotides, releasing free uracil.</text>
        <dbReference type="EC" id="3.2.2.27"/>
    </reaction>
</comment>
<accession>A0A368LL59</accession>